<dbReference type="GO" id="GO:0005524">
    <property type="term" value="F:ATP binding"/>
    <property type="evidence" value="ECO:0007669"/>
    <property type="project" value="UniProtKB-KW"/>
</dbReference>
<comment type="caution">
    <text evidence="3">The sequence shown here is derived from an EMBL/GenBank/DDBJ whole genome shotgun (WGS) entry which is preliminary data.</text>
</comment>
<dbReference type="InterPro" id="IPR050267">
    <property type="entry name" value="Anti-sigma-factor_SerPK"/>
</dbReference>
<dbReference type="InterPro" id="IPR036890">
    <property type="entry name" value="HATPase_C_sf"/>
</dbReference>
<sequence>MPGIDFSIVFAPNPAWVRSVRESVRTMLTIHRREDLIDTALLLTSEAVTNAINACLRSGCSSPVTVFAEFAASTNAFRVLVEDDAPGIPRRHCASGSDESGRGLPILDACATSWGICLRTAAAPGKTVWFELDGKPDGKPDGRAANGH</sequence>
<keyword evidence="4" id="KW-1185">Reference proteome</keyword>
<dbReference type="SUPFAM" id="SSF55874">
    <property type="entry name" value="ATPase domain of HSP90 chaperone/DNA topoisomerase II/histidine kinase"/>
    <property type="match status" value="1"/>
</dbReference>
<dbReference type="CDD" id="cd16936">
    <property type="entry name" value="HATPase_RsbW-like"/>
    <property type="match status" value="1"/>
</dbReference>
<dbReference type="PANTHER" id="PTHR35526:SF3">
    <property type="entry name" value="ANTI-SIGMA-F FACTOR RSBW"/>
    <property type="match status" value="1"/>
</dbReference>
<protein>
    <submittedName>
        <fullName evidence="3">ATP-binding protein</fullName>
    </submittedName>
</protein>
<keyword evidence="3" id="KW-0547">Nucleotide-binding</keyword>
<keyword evidence="1" id="KW-0723">Serine/threonine-protein kinase</keyword>
<keyword evidence="1" id="KW-0418">Kinase</keyword>
<dbReference type="InterPro" id="IPR003594">
    <property type="entry name" value="HATPase_dom"/>
</dbReference>
<evidence type="ECO:0000313" key="4">
    <source>
        <dbReference type="Proteomes" id="UP000305778"/>
    </source>
</evidence>
<name>A0A4U0SY96_9ACTN</name>
<dbReference type="AlphaFoldDB" id="A0A4U0SY96"/>
<reference evidence="3 4" key="1">
    <citation type="submission" date="2019-04" db="EMBL/GenBank/DDBJ databases">
        <title>Streptomyces oryziradicis sp. nov., a novel actinomycete isolated from rhizosphere soil of rice (Oryza sativa L.).</title>
        <authorList>
            <person name="Li C."/>
        </authorList>
    </citation>
    <scope>NUCLEOTIDE SEQUENCE [LARGE SCALE GENOMIC DNA]</scope>
    <source>
        <strain evidence="3 4">NEAU-C40</strain>
    </source>
</reference>
<keyword evidence="3" id="KW-0067">ATP-binding</keyword>
<gene>
    <name evidence="3" type="ORF">FCI23_03470</name>
</gene>
<dbReference type="Gene3D" id="3.30.565.10">
    <property type="entry name" value="Histidine kinase-like ATPase, C-terminal domain"/>
    <property type="match status" value="1"/>
</dbReference>
<evidence type="ECO:0000256" key="1">
    <source>
        <dbReference type="ARBA" id="ARBA00022527"/>
    </source>
</evidence>
<dbReference type="Pfam" id="PF13581">
    <property type="entry name" value="HATPase_c_2"/>
    <property type="match status" value="1"/>
</dbReference>
<dbReference type="EMBL" id="SUMC01000002">
    <property type="protein sequence ID" value="TKA13057.1"/>
    <property type="molecule type" value="Genomic_DNA"/>
</dbReference>
<proteinExistence type="predicted"/>
<dbReference type="OrthoDB" id="4171713at2"/>
<organism evidence="3 4">
    <name type="scientific">Actinacidiphila oryziradicis</name>
    <dbReference type="NCBI Taxonomy" id="2571141"/>
    <lineage>
        <taxon>Bacteria</taxon>
        <taxon>Bacillati</taxon>
        <taxon>Actinomycetota</taxon>
        <taxon>Actinomycetes</taxon>
        <taxon>Kitasatosporales</taxon>
        <taxon>Streptomycetaceae</taxon>
        <taxon>Actinacidiphila</taxon>
    </lineage>
</organism>
<dbReference type="Proteomes" id="UP000305778">
    <property type="component" value="Unassembled WGS sequence"/>
</dbReference>
<dbReference type="PANTHER" id="PTHR35526">
    <property type="entry name" value="ANTI-SIGMA-F FACTOR RSBW-RELATED"/>
    <property type="match status" value="1"/>
</dbReference>
<feature type="domain" description="Histidine kinase/HSP90-like ATPase" evidence="2">
    <location>
        <begin position="10"/>
        <end position="113"/>
    </location>
</feature>
<accession>A0A4U0SY96</accession>
<evidence type="ECO:0000313" key="3">
    <source>
        <dbReference type="EMBL" id="TKA13057.1"/>
    </source>
</evidence>
<dbReference type="RefSeq" id="WP_136721926.1">
    <property type="nucleotide sequence ID" value="NZ_SUMC01000002.1"/>
</dbReference>
<evidence type="ECO:0000259" key="2">
    <source>
        <dbReference type="Pfam" id="PF13581"/>
    </source>
</evidence>
<dbReference type="GO" id="GO:0004674">
    <property type="term" value="F:protein serine/threonine kinase activity"/>
    <property type="evidence" value="ECO:0007669"/>
    <property type="project" value="UniProtKB-KW"/>
</dbReference>
<keyword evidence="1" id="KW-0808">Transferase</keyword>